<dbReference type="OMA" id="IHHICYE"/>
<dbReference type="InterPro" id="IPR029068">
    <property type="entry name" value="Glyas_Bleomycin-R_OHBP_Dase"/>
</dbReference>
<feature type="compositionally biased region" description="Gly residues" evidence="10">
    <location>
        <begin position="45"/>
        <end position="66"/>
    </location>
</feature>
<dbReference type="InterPro" id="IPR051785">
    <property type="entry name" value="MMCE/EMCE_epimerase"/>
</dbReference>
<dbReference type="Proteomes" id="UP000314986">
    <property type="component" value="Unassembled WGS sequence"/>
</dbReference>
<evidence type="ECO:0000313" key="13">
    <source>
        <dbReference type="Proteomes" id="UP000314986"/>
    </source>
</evidence>
<protein>
    <recommendedName>
        <fullName evidence="8">Methylmalonyl-CoA epimerase, mitochondrial</fullName>
        <ecNumber evidence="7">5.1.99.1</ecNumber>
    </recommendedName>
    <alternativeName>
        <fullName evidence="9">DL-methylmalonyl-CoA racemase</fullName>
    </alternativeName>
</protein>
<accession>A0A4W3K9I5</accession>
<dbReference type="SUPFAM" id="SSF54593">
    <property type="entry name" value="Glyoxalase/Bleomycin resistance protein/Dihydroxybiphenyl dioxygenase"/>
    <property type="match status" value="1"/>
</dbReference>
<evidence type="ECO:0000256" key="10">
    <source>
        <dbReference type="SAM" id="MobiDB-lite"/>
    </source>
</evidence>
<dbReference type="NCBIfam" id="TIGR03081">
    <property type="entry name" value="metmalonyl_epim"/>
    <property type="match status" value="1"/>
</dbReference>
<evidence type="ECO:0000256" key="8">
    <source>
        <dbReference type="ARBA" id="ARBA00071337"/>
    </source>
</evidence>
<dbReference type="EC" id="5.1.99.1" evidence="7"/>
<dbReference type="CDD" id="cd07249">
    <property type="entry name" value="MMCE"/>
    <property type="match status" value="1"/>
</dbReference>
<dbReference type="InterPro" id="IPR017515">
    <property type="entry name" value="MeMalonyl-CoA_epimerase"/>
</dbReference>
<evidence type="ECO:0000256" key="1">
    <source>
        <dbReference type="ARBA" id="ARBA00009308"/>
    </source>
</evidence>
<evidence type="ECO:0000256" key="7">
    <source>
        <dbReference type="ARBA" id="ARBA00066411"/>
    </source>
</evidence>
<dbReference type="PANTHER" id="PTHR43048">
    <property type="entry name" value="METHYLMALONYL-COA EPIMERASE"/>
    <property type="match status" value="1"/>
</dbReference>
<dbReference type="InterPro" id="IPR037523">
    <property type="entry name" value="VOC_core"/>
</dbReference>
<dbReference type="InParanoid" id="A0A4W3K9I5"/>
<evidence type="ECO:0000256" key="4">
    <source>
        <dbReference type="ARBA" id="ARBA00023285"/>
    </source>
</evidence>
<evidence type="ECO:0000256" key="6">
    <source>
        <dbReference type="ARBA" id="ARBA00053742"/>
    </source>
</evidence>
<dbReference type="PROSITE" id="PS51819">
    <property type="entry name" value="VOC"/>
    <property type="match status" value="1"/>
</dbReference>
<dbReference type="FunFam" id="3.10.180.10:FF:000003">
    <property type="entry name" value="Methylmalonyl-CoA epimerase, mitochondrial"/>
    <property type="match status" value="1"/>
</dbReference>
<dbReference type="Gene3D" id="3.10.180.10">
    <property type="entry name" value="2,3-Dihydroxybiphenyl 1,2-Dioxygenase, domain 1"/>
    <property type="match status" value="1"/>
</dbReference>
<reference evidence="12" key="4">
    <citation type="submission" date="2025-08" db="UniProtKB">
        <authorList>
            <consortium name="Ensembl"/>
        </authorList>
    </citation>
    <scope>IDENTIFICATION</scope>
</reference>
<comment type="function">
    <text evidence="6">Methylmalonyl-CoA epimerase involved in propionyl-CoA metabolism.</text>
</comment>
<keyword evidence="4" id="KW-0170">Cobalt</keyword>
<proteinExistence type="inferred from homology"/>
<dbReference type="Pfam" id="PF13669">
    <property type="entry name" value="Glyoxalase_4"/>
    <property type="match status" value="1"/>
</dbReference>
<dbReference type="AlphaFoldDB" id="A0A4W3K9I5"/>
<dbReference type="PANTHER" id="PTHR43048:SF3">
    <property type="entry name" value="METHYLMALONYL-COA EPIMERASE, MITOCHONDRIAL"/>
    <property type="match status" value="1"/>
</dbReference>
<keyword evidence="13" id="KW-1185">Reference proteome</keyword>
<comment type="catalytic activity">
    <reaction evidence="5">
        <text>(R)-methylmalonyl-CoA = (S)-methylmalonyl-CoA</text>
        <dbReference type="Rhea" id="RHEA:20553"/>
        <dbReference type="ChEBI" id="CHEBI:57326"/>
        <dbReference type="ChEBI" id="CHEBI:57327"/>
        <dbReference type="EC" id="5.1.99.1"/>
    </reaction>
    <physiologicalReaction direction="right-to-left" evidence="5">
        <dbReference type="Rhea" id="RHEA:20555"/>
    </physiologicalReaction>
</comment>
<dbReference type="GO" id="GO:0005739">
    <property type="term" value="C:mitochondrion"/>
    <property type="evidence" value="ECO:0007669"/>
    <property type="project" value="TreeGrafter"/>
</dbReference>
<reference evidence="13" key="3">
    <citation type="journal article" date="2014" name="Nature">
        <title>Elephant shark genome provides unique insights into gnathostome evolution.</title>
        <authorList>
            <consortium name="International Elephant Shark Genome Sequencing Consortium"/>
            <person name="Venkatesh B."/>
            <person name="Lee A.P."/>
            <person name="Ravi V."/>
            <person name="Maurya A.K."/>
            <person name="Lian M.M."/>
            <person name="Swann J.B."/>
            <person name="Ohta Y."/>
            <person name="Flajnik M.F."/>
            <person name="Sutoh Y."/>
            <person name="Kasahara M."/>
            <person name="Hoon S."/>
            <person name="Gangu V."/>
            <person name="Roy S.W."/>
            <person name="Irimia M."/>
            <person name="Korzh V."/>
            <person name="Kondrychyn I."/>
            <person name="Lim Z.W."/>
            <person name="Tay B.H."/>
            <person name="Tohari S."/>
            <person name="Kong K.W."/>
            <person name="Ho S."/>
            <person name="Lorente-Galdos B."/>
            <person name="Quilez J."/>
            <person name="Marques-Bonet T."/>
            <person name="Raney B.J."/>
            <person name="Ingham P.W."/>
            <person name="Tay A."/>
            <person name="Hillier L.W."/>
            <person name="Minx P."/>
            <person name="Boehm T."/>
            <person name="Wilson R.K."/>
            <person name="Brenner S."/>
            <person name="Warren W.C."/>
        </authorList>
    </citation>
    <scope>NUCLEOTIDE SEQUENCE [LARGE SCALE GENOMIC DNA]</scope>
</reference>
<evidence type="ECO:0000259" key="11">
    <source>
        <dbReference type="PROSITE" id="PS51819"/>
    </source>
</evidence>
<dbReference type="GO" id="GO:0046491">
    <property type="term" value="P:L-methylmalonyl-CoA metabolic process"/>
    <property type="evidence" value="ECO:0007669"/>
    <property type="project" value="TreeGrafter"/>
</dbReference>
<keyword evidence="3" id="KW-0413">Isomerase</keyword>
<reference evidence="13" key="2">
    <citation type="journal article" date="2007" name="PLoS Biol.">
        <title>Survey sequencing and comparative analysis of the elephant shark (Callorhinchus milii) genome.</title>
        <authorList>
            <person name="Venkatesh B."/>
            <person name="Kirkness E.F."/>
            <person name="Loh Y.H."/>
            <person name="Halpern A.L."/>
            <person name="Lee A.P."/>
            <person name="Johnson J."/>
            <person name="Dandona N."/>
            <person name="Viswanathan L.D."/>
            <person name="Tay A."/>
            <person name="Venter J.C."/>
            <person name="Strausberg R.L."/>
            <person name="Brenner S."/>
        </authorList>
    </citation>
    <scope>NUCLEOTIDE SEQUENCE [LARGE SCALE GENOMIC DNA]</scope>
</reference>
<reference evidence="12" key="5">
    <citation type="submission" date="2025-09" db="UniProtKB">
        <authorList>
            <consortium name="Ensembl"/>
        </authorList>
    </citation>
    <scope>IDENTIFICATION</scope>
</reference>
<keyword evidence="2" id="KW-0479">Metal-binding</keyword>
<dbReference type="GO" id="GO:0004493">
    <property type="term" value="F:methylmalonyl-CoA epimerase activity"/>
    <property type="evidence" value="ECO:0007669"/>
    <property type="project" value="UniProtKB-EC"/>
</dbReference>
<evidence type="ECO:0000256" key="3">
    <source>
        <dbReference type="ARBA" id="ARBA00023235"/>
    </source>
</evidence>
<evidence type="ECO:0000256" key="5">
    <source>
        <dbReference type="ARBA" id="ARBA00050406"/>
    </source>
</evidence>
<name>A0A4W3K9I5_CALMI</name>
<dbReference type="STRING" id="7868.ENSCMIP00000041210"/>
<sequence length="198" mass="20724">MSDRHWSWSRGGGREVELGVIRTHVEVDLMSAVSRPQAVSRPRGGVSGLGPAAGGRGLGGARNGGPPGRLEHVAVAVRELEAARGFYREALGAAVGPALPLPAHGVTAAFVELGGCRLELLEPLGPDSPIAGFLRRNPGGGLHHICLEVSDLSSALRQLRARGVRTLSPDPRPGAHGRAVIFLHPKDCHGVLVELEQL</sequence>
<feature type="region of interest" description="Disordered" evidence="10">
    <location>
        <begin position="39"/>
        <end position="66"/>
    </location>
</feature>
<evidence type="ECO:0000256" key="9">
    <source>
        <dbReference type="ARBA" id="ARBA00081771"/>
    </source>
</evidence>
<organism evidence="12 13">
    <name type="scientific">Callorhinchus milii</name>
    <name type="common">Ghost shark</name>
    <dbReference type="NCBI Taxonomy" id="7868"/>
    <lineage>
        <taxon>Eukaryota</taxon>
        <taxon>Metazoa</taxon>
        <taxon>Chordata</taxon>
        <taxon>Craniata</taxon>
        <taxon>Vertebrata</taxon>
        <taxon>Chondrichthyes</taxon>
        <taxon>Holocephali</taxon>
        <taxon>Chimaeriformes</taxon>
        <taxon>Callorhinchidae</taxon>
        <taxon>Callorhinchus</taxon>
    </lineage>
</organism>
<reference evidence="13" key="1">
    <citation type="journal article" date="2006" name="Science">
        <title>Ancient noncoding elements conserved in the human genome.</title>
        <authorList>
            <person name="Venkatesh B."/>
            <person name="Kirkness E.F."/>
            <person name="Loh Y.H."/>
            <person name="Halpern A.L."/>
            <person name="Lee A.P."/>
            <person name="Johnson J."/>
            <person name="Dandona N."/>
            <person name="Viswanathan L.D."/>
            <person name="Tay A."/>
            <person name="Venter J.C."/>
            <person name="Strausberg R.L."/>
            <person name="Brenner S."/>
        </authorList>
    </citation>
    <scope>NUCLEOTIDE SEQUENCE [LARGE SCALE GENOMIC DNA]</scope>
</reference>
<comment type="similarity">
    <text evidence="1">Belongs to the methylmalonyl-CoA epimerase family.</text>
</comment>
<dbReference type="GeneTree" id="ENSGT00940000153941"/>
<feature type="domain" description="VOC" evidence="11">
    <location>
        <begin position="69"/>
        <end position="198"/>
    </location>
</feature>
<evidence type="ECO:0000256" key="2">
    <source>
        <dbReference type="ARBA" id="ARBA00022723"/>
    </source>
</evidence>
<evidence type="ECO:0000313" key="12">
    <source>
        <dbReference type="Ensembl" id="ENSCMIP00000041210.1"/>
    </source>
</evidence>
<dbReference type="GO" id="GO:0046872">
    <property type="term" value="F:metal ion binding"/>
    <property type="evidence" value="ECO:0007669"/>
    <property type="project" value="UniProtKB-KW"/>
</dbReference>
<dbReference type="Ensembl" id="ENSCMIT00000041792.1">
    <property type="protein sequence ID" value="ENSCMIP00000041210.1"/>
    <property type="gene ID" value="ENSCMIG00000017183.1"/>
</dbReference>